<dbReference type="EMBL" id="JASPKY010000445">
    <property type="protein sequence ID" value="KAK9696645.1"/>
    <property type="molecule type" value="Genomic_DNA"/>
</dbReference>
<keyword evidence="3" id="KW-1185">Reference proteome</keyword>
<gene>
    <name evidence="2" type="ORF">QE152_g31462</name>
</gene>
<name>A0AAW1J0W0_POPJA</name>
<dbReference type="Proteomes" id="UP001458880">
    <property type="component" value="Unassembled WGS sequence"/>
</dbReference>
<feature type="compositionally biased region" description="Polar residues" evidence="1">
    <location>
        <begin position="37"/>
        <end position="59"/>
    </location>
</feature>
<dbReference type="AlphaFoldDB" id="A0AAW1J0W0"/>
<evidence type="ECO:0000256" key="1">
    <source>
        <dbReference type="SAM" id="MobiDB-lite"/>
    </source>
</evidence>
<protein>
    <submittedName>
        <fullName evidence="2">Spaetzle</fullName>
    </submittedName>
</protein>
<proteinExistence type="predicted"/>
<comment type="caution">
    <text evidence="2">The sequence shown here is derived from an EMBL/GenBank/DDBJ whole genome shotgun (WGS) entry which is preliminary data.</text>
</comment>
<feature type="region of interest" description="Disordered" evidence="1">
    <location>
        <begin position="36"/>
        <end position="84"/>
    </location>
</feature>
<feature type="compositionally biased region" description="Low complexity" evidence="1">
    <location>
        <begin position="73"/>
        <end position="84"/>
    </location>
</feature>
<evidence type="ECO:0000313" key="3">
    <source>
        <dbReference type="Proteomes" id="UP001458880"/>
    </source>
</evidence>
<feature type="compositionally biased region" description="Basic residues" evidence="1">
    <location>
        <begin position="63"/>
        <end position="72"/>
    </location>
</feature>
<accession>A0AAW1J0W0</accession>
<sequence>MLLNELHVTFIRARPWQLMKTTIRILTETEDRILLYSPTNPTRSPRTHTRTQSPRSTLDGSKLHGRLLRRRAGLSGRSRQTINQ</sequence>
<reference evidence="2 3" key="1">
    <citation type="journal article" date="2024" name="BMC Genomics">
        <title>De novo assembly and annotation of Popillia japonica's genome with initial clues to its potential as an invasive pest.</title>
        <authorList>
            <person name="Cucini C."/>
            <person name="Boschi S."/>
            <person name="Funari R."/>
            <person name="Cardaioli E."/>
            <person name="Iannotti N."/>
            <person name="Marturano G."/>
            <person name="Paoli F."/>
            <person name="Bruttini M."/>
            <person name="Carapelli A."/>
            <person name="Frati F."/>
            <person name="Nardi F."/>
        </authorList>
    </citation>
    <scope>NUCLEOTIDE SEQUENCE [LARGE SCALE GENOMIC DNA]</scope>
    <source>
        <strain evidence="2">DMR45628</strain>
    </source>
</reference>
<organism evidence="2 3">
    <name type="scientific">Popillia japonica</name>
    <name type="common">Japanese beetle</name>
    <dbReference type="NCBI Taxonomy" id="7064"/>
    <lineage>
        <taxon>Eukaryota</taxon>
        <taxon>Metazoa</taxon>
        <taxon>Ecdysozoa</taxon>
        <taxon>Arthropoda</taxon>
        <taxon>Hexapoda</taxon>
        <taxon>Insecta</taxon>
        <taxon>Pterygota</taxon>
        <taxon>Neoptera</taxon>
        <taxon>Endopterygota</taxon>
        <taxon>Coleoptera</taxon>
        <taxon>Polyphaga</taxon>
        <taxon>Scarabaeiformia</taxon>
        <taxon>Scarabaeidae</taxon>
        <taxon>Rutelinae</taxon>
        <taxon>Popillia</taxon>
    </lineage>
</organism>
<evidence type="ECO:0000313" key="2">
    <source>
        <dbReference type="EMBL" id="KAK9696645.1"/>
    </source>
</evidence>